<dbReference type="SUPFAM" id="SSF46785">
    <property type="entry name" value="Winged helix' DNA-binding domain"/>
    <property type="match status" value="1"/>
</dbReference>
<organism evidence="8 9">
    <name type="scientific">Elysia crispata</name>
    <name type="common">lettuce slug</name>
    <dbReference type="NCBI Taxonomy" id="231223"/>
    <lineage>
        <taxon>Eukaryota</taxon>
        <taxon>Metazoa</taxon>
        <taxon>Spiralia</taxon>
        <taxon>Lophotrochozoa</taxon>
        <taxon>Mollusca</taxon>
        <taxon>Gastropoda</taxon>
        <taxon>Heterobranchia</taxon>
        <taxon>Euthyneura</taxon>
        <taxon>Panpulmonata</taxon>
        <taxon>Sacoglossa</taxon>
        <taxon>Placobranchoidea</taxon>
        <taxon>Plakobranchidae</taxon>
        <taxon>Elysia</taxon>
    </lineage>
</organism>
<dbReference type="SMART" id="SM01372">
    <property type="entry name" value="E2F_TDP"/>
    <property type="match status" value="1"/>
</dbReference>
<dbReference type="PANTHER" id="PTHR12081:SF107">
    <property type="entry name" value="E2E3"/>
    <property type="match status" value="1"/>
</dbReference>
<evidence type="ECO:0000256" key="2">
    <source>
        <dbReference type="ARBA" id="ARBA00023015"/>
    </source>
</evidence>
<evidence type="ECO:0000256" key="5">
    <source>
        <dbReference type="RuleBase" id="RU003796"/>
    </source>
</evidence>
<dbReference type="Gene3D" id="1.10.10.10">
    <property type="entry name" value="Winged helix-like DNA-binding domain superfamily/Winged helix DNA-binding domain"/>
    <property type="match status" value="1"/>
</dbReference>
<dbReference type="GO" id="GO:0090575">
    <property type="term" value="C:RNA polymerase II transcription regulator complex"/>
    <property type="evidence" value="ECO:0007669"/>
    <property type="project" value="TreeGrafter"/>
</dbReference>
<keyword evidence="4 5" id="KW-0804">Transcription</keyword>
<evidence type="ECO:0000313" key="9">
    <source>
        <dbReference type="Proteomes" id="UP001283361"/>
    </source>
</evidence>
<protein>
    <recommendedName>
        <fullName evidence="7">E2F/DP family winged-helix DNA-binding domain-containing protein</fullName>
    </recommendedName>
</protein>
<dbReference type="InterPro" id="IPR015633">
    <property type="entry name" value="E2F"/>
</dbReference>
<feature type="domain" description="E2F/DP family winged-helix DNA-binding" evidence="7">
    <location>
        <begin position="131"/>
        <end position="196"/>
    </location>
</feature>
<dbReference type="GO" id="GO:0000978">
    <property type="term" value="F:RNA polymerase II cis-regulatory region sequence-specific DNA binding"/>
    <property type="evidence" value="ECO:0007669"/>
    <property type="project" value="InterPro"/>
</dbReference>
<comment type="similarity">
    <text evidence="1 5">Belongs to the E2F/DP family.</text>
</comment>
<dbReference type="FunFam" id="1.10.10.10:FF:000008">
    <property type="entry name" value="E2F transcription factor 1"/>
    <property type="match status" value="1"/>
</dbReference>
<dbReference type="GO" id="GO:0046983">
    <property type="term" value="F:protein dimerization activity"/>
    <property type="evidence" value="ECO:0007669"/>
    <property type="project" value="InterPro"/>
</dbReference>
<dbReference type="GO" id="GO:0000981">
    <property type="term" value="F:DNA-binding transcription factor activity, RNA polymerase II-specific"/>
    <property type="evidence" value="ECO:0007669"/>
    <property type="project" value="TreeGrafter"/>
</dbReference>
<dbReference type="Gene3D" id="6.10.250.540">
    <property type="match status" value="1"/>
</dbReference>
<dbReference type="InterPro" id="IPR003316">
    <property type="entry name" value="E2F_WHTH_DNA-bd_dom"/>
</dbReference>
<dbReference type="InterPro" id="IPR036388">
    <property type="entry name" value="WH-like_DNA-bd_sf"/>
</dbReference>
<evidence type="ECO:0000256" key="1">
    <source>
        <dbReference type="ARBA" id="ARBA00010940"/>
    </source>
</evidence>
<dbReference type="PANTHER" id="PTHR12081">
    <property type="entry name" value="TRANSCRIPTION FACTOR E2F"/>
    <property type="match status" value="1"/>
</dbReference>
<reference evidence="8" key="1">
    <citation type="journal article" date="2023" name="G3 (Bethesda)">
        <title>A reference genome for the long-term kleptoplast-retaining sea slug Elysia crispata morphotype clarki.</title>
        <authorList>
            <person name="Eastman K.E."/>
            <person name="Pendleton A.L."/>
            <person name="Shaikh M.A."/>
            <person name="Suttiyut T."/>
            <person name="Ogas R."/>
            <person name="Tomko P."/>
            <person name="Gavelis G."/>
            <person name="Widhalm J.R."/>
            <person name="Wisecaver J.H."/>
        </authorList>
    </citation>
    <scope>NUCLEOTIDE SEQUENCE</scope>
    <source>
        <strain evidence="8">ECLA1</strain>
    </source>
</reference>
<comment type="caution">
    <text evidence="8">The sequence shown here is derived from an EMBL/GenBank/DDBJ whole genome shotgun (WGS) entry which is preliminary data.</text>
</comment>
<dbReference type="InterPro" id="IPR037241">
    <property type="entry name" value="E2F-DP_heterodim"/>
</dbReference>
<name>A0AAE0Z6L2_9GAST</name>
<dbReference type="AlphaFoldDB" id="A0AAE0Z6L2"/>
<keyword evidence="5" id="KW-0539">Nucleus</keyword>
<evidence type="ECO:0000259" key="7">
    <source>
        <dbReference type="SMART" id="SM01372"/>
    </source>
</evidence>
<sequence length="449" mass="50051">MPRKQTLVARHEVPIFVKQEPSDIGHNTQQLLNLPSIYPRQSSQGTTTKPGDFTAFSHIESKHEFGQNTTQEPFFTSIHLTEEWDKRQVKRRLELDHETTVEGFKTPRPYKRRKSLAESPKGARSPLEKTRYDTSLGLLTKKFVGLLRSAPDGVVDLNKASEVLEVQKRRIYDITNVLEGINLIQKKSKNNIQWRGSANTFTASGEPSIPQVTQISTASVDLHSDMADLRSKENVLDKLIANTTRQLRNMTEDSENARLAYVTYQDIRSLSSLKEQTVIAIKAPPETRLEVPDPENNIQIWLKSTKGPIDVFLCPDDLPTEESSSGSECTASAEGQDEVDGIMSSELGLDGPQDIADMTPSVVDDQLSDRLSSTLESIKNELFSEESTSVDGLGSLQPSDISPLCGSSLLHTTSDQDMPFTQINPTFSMEEDYLFNMSDDLLGAYDLLI</sequence>
<dbReference type="EMBL" id="JAWDGP010004590">
    <property type="protein sequence ID" value="KAK3763191.1"/>
    <property type="molecule type" value="Genomic_DNA"/>
</dbReference>
<dbReference type="Pfam" id="PF16421">
    <property type="entry name" value="E2F_CC-MB"/>
    <property type="match status" value="1"/>
</dbReference>
<dbReference type="InterPro" id="IPR036390">
    <property type="entry name" value="WH_DNA-bd_sf"/>
</dbReference>
<dbReference type="SUPFAM" id="SSF144074">
    <property type="entry name" value="E2F-DP heterodimerization region"/>
    <property type="match status" value="1"/>
</dbReference>
<dbReference type="CDD" id="cd14660">
    <property type="entry name" value="E2F_DD"/>
    <property type="match status" value="1"/>
</dbReference>
<dbReference type="Pfam" id="PF02319">
    <property type="entry name" value="WHD_E2F_TDP"/>
    <property type="match status" value="1"/>
</dbReference>
<evidence type="ECO:0000256" key="3">
    <source>
        <dbReference type="ARBA" id="ARBA00023125"/>
    </source>
</evidence>
<proteinExistence type="inferred from homology"/>
<accession>A0AAE0Z6L2</accession>
<dbReference type="Proteomes" id="UP001283361">
    <property type="component" value="Unassembled WGS sequence"/>
</dbReference>
<evidence type="ECO:0000256" key="4">
    <source>
        <dbReference type="ARBA" id="ARBA00023163"/>
    </source>
</evidence>
<keyword evidence="2 5" id="KW-0805">Transcription regulation</keyword>
<evidence type="ECO:0000256" key="6">
    <source>
        <dbReference type="SAM" id="MobiDB-lite"/>
    </source>
</evidence>
<keyword evidence="3 5" id="KW-0238">DNA-binding</keyword>
<comment type="subcellular location">
    <subcellularLocation>
        <location evidence="5">Nucleus</location>
    </subcellularLocation>
</comment>
<dbReference type="InterPro" id="IPR032198">
    <property type="entry name" value="E2F_CC-MB"/>
</dbReference>
<keyword evidence="9" id="KW-1185">Reference proteome</keyword>
<evidence type="ECO:0000313" key="8">
    <source>
        <dbReference type="EMBL" id="KAK3763191.1"/>
    </source>
</evidence>
<gene>
    <name evidence="8" type="ORF">RRG08_044659</name>
</gene>
<feature type="region of interest" description="Disordered" evidence="6">
    <location>
        <begin position="100"/>
        <end position="127"/>
    </location>
</feature>